<organism evidence="1 2">
    <name type="scientific">Tumebacillus lacus</name>
    <dbReference type="NCBI Taxonomy" id="2995335"/>
    <lineage>
        <taxon>Bacteria</taxon>
        <taxon>Bacillati</taxon>
        <taxon>Bacillota</taxon>
        <taxon>Bacilli</taxon>
        <taxon>Bacillales</taxon>
        <taxon>Alicyclobacillaceae</taxon>
        <taxon>Tumebacillus</taxon>
    </lineage>
</organism>
<gene>
    <name evidence="1" type="ORF">OS242_01395</name>
</gene>
<proteinExistence type="predicted"/>
<evidence type="ECO:0000313" key="1">
    <source>
        <dbReference type="EMBL" id="MCX7568623.1"/>
    </source>
</evidence>
<dbReference type="Pfam" id="PF08863">
    <property type="entry name" value="YolD"/>
    <property type="match status" value="1"/>
</dbReference>
<sequence>MNRGNKLWEGHRMIIPEHRAYMLAREDRQMERERPVLDEDRLEEMNRSLSEAVQEGRLVTLTVFHPLADEEVCMVPKRLKGDHLWGLALSGEAVGVRFLDIVGVE</sequence>
<protein>
    <submittedName>
        <fullName evidence="1">YolD-like family protein</fullName>
    </submittedName>
</protein>
<accession>A0ABT3WVB7</accession>
<dbReference type="RefSeq" id="WP_267149864.1">
    <property type="nucleotide sequence ID" value="NZ_JAPMLT010000001.1"/>
</dbReference>
<keyword evidence="2" id="KW-1185">Reference proteome</keyword>
<reference evidence="1 2" key="1">
    <citation type="submission" date="2022-11" db="EMBL/GenBank/DDBJ databases">
        <title>Study of microbial diversity in lake waters.</title>
        <authorList>
            <person name="Zhang J."/>
        </authorList>
    </citation>
    <scope>NUCLEOTIDE SEQUENCE [LARGE SCALE GENOMIC DNA]</scope>
    <source>
        <strain evidence="1 2">DT12</strain>
    </source>
</reference>
<comment type="caution">
    <text evidence="1">The sequence shown here is derived from an EMBL/GenBank/DDBJ whole genome shotgun (WGS) entry which is preliminary data.</text>
</comment>
<dbReference type="Proteomes" id="UP001208017">
    <property type="component" value="Unassembled WGS sequence"/>
</dbReference>
<dbReference type="InterPro" id="IPR014962">
    <property type="entry name" value="YolD"/>
</dbReference>
<evidence type="ECO:0000313" key="2">
    <source>
        <dbReference type="Proteomes" id="UP001208017"/>
    </source>
</evidence>
<dbReference type="EMBL" id="JAPMLT010000001">
    <property type="protein sequence ID" value="MCX7568623.1"/>
    <property type="molecule type" value="Genomic_DNA"/>
</dbReference>
<name>A0ABT3WVB7_9BACL</name>